<feature type="region of interest" description="Disordered" evidence="3">
    <location>
        <begin position="165"/>
        <end position="214"/>
    </location>
</feature>
<dbReference type="SMART" id="SM00369">
    <property type="entry name" value="LRR_TYP"/>
    <property type="match status" value="2"/>
</dbReference>
<dbReference type="AlphaFoldDB" id="A0A158P0Z7"/>
<keyword evidence="1" id="KW-0433">Leucine-rich repeat</keyword>
<dbReference type="SUPFAM" id="SSF52058">
    <property type="entry name" value="L domain-like"/>
    <property type="match status" value="1"/>
</dbReference>
<dbReference type="PANTHER" id="PTHR48051:SF42">
    <property type="entry name" value="LEUCINE-RICH REPEAT-CONTAINING PROTEIN 18-LIKE"/>
    <property type="match status" value="1"/>
</dbReference>
<dbReference type="GO" id="GO:0005737">
    <property type="term" value="C:cytoplasm"/>
    <property type="evidence" value="ECO:0007669"/>
    <property type="project" value="TreeGrafter"/>
</dbReference>
<dbReference type="OrthoDB" id="1394818at2759"/>
<dbReference type="eggNOG" id="KOG0473">
    <property type="taxonomic scope" value="Eukaryota"/>
</dbReference>
<evidence type="ECO:0000256" key="2">
    <source>
        <dbReference type="ARBA" id="ARBA00022737"/>
    </source>
</evidence>
<evidence type="ECO:0000256" key="3">
    <source>
        <dbReference type="SAM" id="MobiDB-lite"/>
    </source>
</evidence>
<dbReference type="Gene3D" id="3.80.10.10">
    <property type="entry name" value="Ribonuclease Inhibitor"/>
    <property type="match status" value="1"/>
</dbReference>
<evidence type="ECO:0000313" key="6">
    <source>
        <dbReference type="Proteomes" id="UP000005205"/>
    </source>
</evidence>
<dbReference type="PROSITE" id="PS51450">
    <property type="entry name" value="LRR"/>
    <property type="match status" value="1"/>
</dbReference>
<organism evidence="5 6">
    <name type="scientific">Atta cephalotes</name>
    <name type="common">Leafcutter ant</name>
    <dbReference type="NCBI Taxonomy" id="12957"/>
    <lineage>
        <taxon>Eukaryota</taxon>
        <taxon>Metazoa</taxon>
        <taxon>Ecdysozoa</taxon>
        <taxon>Arthropoda</taxon>
        <taxon>Hexapoda</taxon>
        <taxon>Insecta</taxon>
        <taxon>Pterygota</taxon>
        <taxon>Neoptera</taxon>
        <taxon>Endopterygota</taxon>
        <taxon>Hymenoptera</taxon>
        <taxon>Apocrita</taxon>
        <taxon>Aculeata</taxon>
        <taxon>Formicoidea</taxon>
        <taxon>Formicidae</taxon>
        <taxon>Myrmicinae</taxon>
        <taxon>Atta</taxon>
    </lineage>
</organism>
<name>A0A158P0Z7_ATTCE</name>
<sequence>MTIKLKLKDVKDKLKEDTLDLSLCDLEEVPVREIASLRKATNVNLSTNLLVSLPVTFVTLKQIVKLDLSRNMLVELPENFGEMTQLKHLDLYANKISRLPLSLSELKNLRWLDLKENPLTEAVASVAGPCSNMRECQACARNIVTYLSNVKLVIEEERLRRLNNVTGDADKEMPSTKKENKKKKKKKDVEKEKMNGNKTDSPTQSEGCLQDNNDSVRLMGSSSNNASTRKSYKSTGTRLCRSFTCVIVWFFVISSLLTVTMVMLSWRYEQQTDTFLQNAQTLSGLPLKNYHRQTTDYLQRIIKIATVQIKSIIDIANDFYRTQFESGTSKGEKEL</sequence>
<protein>
    <recommendedName>
        <fullName evidence="7">Leucine-rich repeat-containing protein 59</fullName>
    </recommendedName>
</protein>
<dbReference type="KEGG" id="acep:105626769"/>
<dbReference type="OMA" id="PENFGEM"/>
<evidence type="ECO:0000256" key="4">
    <source>
        <dbReference type="SAM" id="Phobius"/>
    </source>
</evidence>
<keyword evidence="4" id="KW-0812">Transmembrane</keyword>
<dbReference type="InterPro" id="IPR001611">
    <property type="entry name" value="Leu-rich_rpt"/>
</dbReference>
<evidence type="ECO:0000313" key="5">
    <source>
        <dbReference type="EnsemblMetazoa" id="XP_012063455.1"/>
    </source>
</evidence>
<reference evidence="6" key="1">
    <citation type="journal article" date="2011" name="PLoS Genet.">
        <title>The genome sequence of the leaf-cutter ant Atta cephalotes reveals insights into its obligate symbiotic lifestyle.</title>
        <authorList>
            <person name="Suen G."/>
            <person name="Teiling C."/>
            <person name="Li L."/>
            <person name="Holt C."/>
            <person name="Abouheif E."/>
            <person name="Bornberg-Bauer E."/>
            <person name="Bouffard P."/>
            <person name="Caldera E.J."/>
            <person name="Cash E."/>
            <person name="Cavanaugh A."/>
            <person name="Denas O."/>
            <person name="Elhaik E."/>
            <person name="Fave M.J."/>
            <person name="Gadau J."/>
            <person name="Gibson J.D."/>
            <person name="Graur D."/>
            <person name="Grubbs K.J."/>
            <person name="Hagen D.E."/>
            <person name="Harkins T.T."/>
            <person name="Helmkampf M."/>
            <person name="Hu H."/>
            <person name="Johnson B.R."/>
            <person name="Kim J."/>
            <person name="Marsh S.E."/>
            <person name="Moeller J.A."/>
            <person name="Munoz-Torres M.C."/>
            <person name="Murphy M.C."/>
            <person name="Naughton M.C."/>
            <person name="Nigam S."/>
            <person name="Overson R."/>
            <person name="Rajakumar R."/>
            <person name="Reese J.T."/>
            <person name="Scott J.J."/>
            <person name="Smith C.R."/>
            <person name="Tao S."/>
            <person name="Tsutsui N.D."/>
            <person name="Viljakainen L."/>
            <person name="Wissler L."/>
            <person name="Yandell M.D."/>
            <person name="Zimmer F."/>
            <person name="Taylor J."/>
            <person name="Slater S.C."/>
            <person name="Clifton S.W."/>
            <person name="Warren W.C."/>
            <person name="Elsik C.G."/>
            <person name="Smith C.D."/>
            <person name="Weinstock G.M."/>
            <person name="Gerardo N.M."/>
            <person name="Currie C.R."/>
        </authorList>
    </citation>
    <scope>NUCLEOTIDE SEQUENCE [LARGE SCALE GENOMIC DNA]</scope>
</reference>
<keyword evidence="4" id="KW-0472">Membrane</keyword>
<feature type="compositionally biased region" description="Basic and acidic residues" evidence="3">
    <location>
        <begin position="168"/>
        <end position="178"/>
    </location>
</feature>
<dbReference type="EnsemblMetazoa" id="XM_012208065.1">
    <property type="protein sequence ID" value="XP_012063455.1"/>
    <property type="gene ID" value="LOC105626769"/>
</dbReference>
<feature type="transmembrane region" description="Helical" evidence="4">
    <location>
        <begin position="246"/>
        <end position="266"/>
    </location>
</feature>
<dbReference type="STRING" id="12957.A0A158P0Z7"/>
<dbReference type="InterPro" id="IPR032675">
    <property type="entry name" value="LRR_dom_sf"/>
</dbReference>
<dbReference type="PANTHER" id="PTHR48051">
    <property type="match status" value="1"/>
</dbReference>
<keyword evidence="6" id="KW-1185">Reference proteome</keyword>
<reference evidence="5" key="2">
    <citation type="submission" date="2016-04" db="UniProtKB">
        <authorList>
            <consortium name="EnsemblMetazoa"/>
        </authorList>
    </citation>
    <scope>IDENTIFICATION</scope>
</reference>
<gene>
    <name evidence="5" type="primary">105626769</name>
</gene>
<dbReference type="EMBL" id="ADTU01005923">
    <property type="status" value="NOT_ANNOTATED_CDS"/>
    <property type="molecule type" value="Genomic_DNA"/>
</dbReference>
<dbReference type="Pfam" id="PF13855">
    <property type="entry name" value="LRR_8"/>
    <property type="match status" value="1"/>
</dbReference>
<keyword evidence="4" id="KW-1133">Transmembrane helix</keyword>
<feature type="compositionally biased region" description="Polar residues" evidence="3">
    <location>
        <begin position="196"/>
        <end position="214"/>
    </location>
</feature>
<evidence type="ECO:0008006" key="7">
    <source>
        <dbReference type="Google" id="ProtNLM"/>
    </source>
</evidence>
<dbReference type="InterPro" id="IPR050216">
    <property type="entry name" value="LRR_domain-containing"/>
</dbReference>
<dbReference type="Proteomes" id="UP000005205">
    <property type="component" value="Unassembled WGS sequence"/>
</dbReference>
<accession>A0A158P0Z7</accession>
<proteinExistence type="predicted"/>
<keyword evidence="2" id="KW-0677">Repeat</keyword>
<evidence type="ECO:0000256" key="1">
    <source>
        <dbReference type="ARBA" id="ARBA00022614"/>
    </source>
</evidence>
<dbReference type="InParanoid" id="A0A158P0Z7"/>
<dbReference type="InterPro" id="IPR003591">
    <property type="entry name" value="Leu-rich_rpt_typical-subtyp"/>
</dbReference>